<reference evidence="1 2" key="1">
    <citation type="submission" date="2024-11" db="EMBL/GenBank/DDBJ databases">
        <authorList>
            <person name="Heng Y.C."/>
            <person name="Lim A.C.H."/>
            <person name="Lee J.K.Y."/>
            <person name="Kittelmann S."/>
        </authorList>
    </citation>
    <scope>NUCLEOTIDE SEQUENCE [LARGE SCALE GENOMIC DNA]</scope>
    <source>
        <strain evidence="1 2">WILCCON 0114</strain>
    </source>
</reference>
<evidence type="ECO:0000313" key="1">
    <source>
        <dbReference type="EMBL" id="MFL0249964.1"/>
    </source>
</evidence>
<gene>
    <name evidence="1" type="ORF">ACJDT4_05970</name>
</gene>
<proteinExistence type="predicted"/>
<protein>
    <submittedName>
        <fullName evidence="1">Uncharacterized protein</fullName>
    </submittedName>
</protein>
<comment type="caution">
    <text evidence="1">The sequence shown here is derived from an EMBL/GenBank/DDBJ whole genome shotgun (WGS) entry which is preliminary data.</text>
</comment>
<evidence type="ECO:0000313" key="2">
    <source>
        <dbReference type="Proteomes" id="UP001623592"/>
    </source>
</evidence>
<name>A0ABW8TBP9_9CLOT</name>
<accession>A0ABW8TBP9</accession>
<organism evidence="1 2">
    <name type="scientific">Clostridium neuense</name>
    <dbReference type="NCBI Taxonomy" id="1728934"/>
    <lineage>
        <taxon>Bacteria</taxon>
        <taxon>Bacillati</taxon>
        <taxon>Bacillota</taxon>
        <taxon>Clostridia</taxon>
        <taxon>Eubacteriales</taxon>
        <taxon>Clostridiaceae</taxon>
        <taxon>Clostridium</taxon>
    </lineage>
</organism>
<dbReference type="Proteomes" id="UP001623592">
    <property type="component" value="Unassembled WGS sequence"/>
</dbReference>
<keyword evidence="2" id="KW-1185">Reference proteome</keyword>
<dbReference type="EMBL" id="JBJIAA010000004">
    <property type="protein sequence ID" value="MFL0249964.1"/>
    <property type="molecule type" value="Genomic_DNA"/>
</dbReference>
<dbReference type="RefSeq" id="WP_406786630.1">
    <property type="nucleotide sequence ID" value="NZ_JBJIAA010000004.1"/>
</dbReference>
<sequence length="114" mass="12784">MSKLKIFGIGILIFIVLTGLGFATGEIQAIYNRTVGVDVSSSETDKFHASKGYVDGMIQDLSKYKLELAQTTDSTARHAIISHINEEFSNFDENKIKNQDLKQFLIDVRNDNIK</sequence>